<evidence type="ECO:0000313" key="3">
    <source>
        <dbReference type="EMBL" id="MFC5579937.1"/>
    </source>
</evidence>
<protein>
    <submittedName>
        <fullName evidence="3">Dimethylarginine dimethylaminohydrolase family protein</fullName>
    </submittedName>
</protein>
<dbReference type="InterPro" id="IPR033199">
    <property type="entry name" value="DDAH-like"/>
</dbReference>
<organism evidence="3 4">
    <name type="scientific">Rhodanobacter terrae</name>
    <dbReference type="NCBI Taxonomy" id="418647"/>
    <lineage>
        <taxon>Bacteria</taxon>
        <taxon>Pseudomonadati</taxon>
        <taxon>Pseudomonadota</taxon>
        <taxon>Gammaproteobacteria</taxon>
        <taxon>Lysobacterales</taxon>
        <taxon>Rhodanobacteraceae</taxon>
        <taxon>Rhodanobacter</taxon>
    </lineage>
</organism>
<dbReference type="Gene3D" id="3.75.10.10">
    <property type="entry name" value="L-arginine/glycine Amidinotransferase, Chain A"/>
    <property type="match status" value="1"/>
</dbReference>
<reference evidence="4" key="1">
    <citation type="journal article" date="2019" name="Int. J. Syst. Evol. Microbiol.">
        <title>The Global Catalogue of Microorganisms (GCM) 10K type strain sequencing project: providing services to taxonomists for standard genome sequencing and annotation.</title>
        <authorList>
            <consortium name="The Broad Institute Genomics Platform"/>
            <consortium name="The Broad Institute Genome Sequencing Center for Infectious Disease"/>
            <person name="Wu L."/>
            <person name="Ma J."/>
        </authorList>
    </citation>
    <scope>NUCLEOTIDE SEQUENCE [LARGE SCALE GENOMIC DNA]</scope>
    <source>
        <strain evidence="4">CGMCC 1.13587</strain>
    </source>
</reference>
<dbReference type="SUPFAM" id="SSF55909">
    <property type="entry name" value="Pentein"/>
    <property type="match status" value="1"/>
</dbReference>
<accession>A0ABW0ST20</accession>
<dbReference type="PANTHER" id="PTHR12737">
    <property type="entry name" value="DIMETHYLARGININE DIMETHYLAMINOHYDROLASE"/>
    <property type="match status" value="1"/>
</dbReference>
<evidence type="ECO:0000313" key="4">
    <source>
        <dbReference type="Proteomes" id="UP001596111"/>
    </source>
</evidence>
<dbReference type="RefSeq" id="WP_377323983.1">
    <property type="nucleotide sequence ID" value="NZ_JBHSNG010000002.1"/>
</dbReference>
<proteinExistence type="inferred from homology"/>
<dbReference type="EMBL" id="JBHSNG010000002">
    <property type="protein sequence ID" value="MFC5579937.1"/>
    <property type="molecule type" value="Genomic_DNA"/>
</dbReference>
<evidence type="ECO:0000256" key="1">
    <source>
        <dbReference type="ARBA" id="ARBA00008532"/>
    </source>
</evidence>
<name>A0ABW0ST20_9GAMM</name>
<evidence type="ECO:0000256" key="2">
    <source>
        <dbReference type="ARBA" id="ARBA00022801"/>
    </source>
</evidence>
<keyword evidence="4" id="KW-1185">Reference proteome</keyword>
<gene>
    <name evidence="3" type="ORF">ACFPPB_02220</name>
</gene>
<comment type="caution">
    <text evidence="3">The sequence shown here is derived from an EMBL/GenBank/DDBJ whole genome shotgun (WGS) entry which is preliminary data.</text>
</comment>
<sequence length="256" mass="27611">MWIAVTREVSPALGDCELSYVSREPIDVARASAQHREYQRALEILGCRLLALPAESGLPDSVFVEDVAIVLDEVAVLTRPGALSRRPEVASVAEVLRDHRPVLAIAAPGTLDGGDVLRAGRTLYVGESARSNAAGIAQLRELLAGHGYAVQAVPTRGCLHLKSAATQIGDDTLLLQPEWVDRDRFTDFKIIEVDPAEPHAANVLRIGDALVMPASFPRTRQRLLDAAFQVMAVDVSELQKAEGAVTCCSLVFRADE</sequence>
<dbReference type="PANTHER" id="PTHR12737:SF9">
    <property type="entry name" value="DIMETHYLARGININASE"/>
    <property type="match status" value="1"/>
</dbReference>
<comment type="similarity">
    <text evidence="1">Belongs to the DDAH family.</text>
</comment>
<keyword evidence="2" id="KW-0378">Hydrolase</keyword>
<dbReference type="Proteomes" id="UP001596111">
    <property type="component" value="Unassembled WGS sequence"/>
</dbReference>